<dbReference type="AlphaFoldDB" id="A0A7E4W2Z0"/>
<evidence type="ECO:0000313" key="3">
    <source>
        <dbReference type="WBParaSite" id="Pan_g6165.t1"/>
    </source>
</evidence>
<feature type="transmembrane region" description="Helical" evidence="1">
    <location>
        <begin position="13"/>
        <end position="29"/>
    </location>
</feature>
<sequence>MSNARNLYRVYKAAFYIISFCIDVSSVLYRQKLKSVHVLDKHDVMLLMQSWLSTSCFLVNIGCNQIYDIVPANSWLQTVALFVSNCTFISGYHLPCLYVFIKNKQLRHLLFKLYFIDRVCQKEFTTIQISNASQTFYMPSNTVILPPIER</sequence>
<evidence type="ECO:0000313" key="2">
    <source>
        <dbReference type="Proteomes" id="UP000492821"/>
    </source>
</evidence>
<reference evidence="3" key="2">
    <citation type="submission" date="2020-10" db="UniProtKB">
        <authorList>
            <consortium name="WormBaseParasite"/>
        </authorList>
    </citation>
    <scope>IDENTIFICATION</scope>
</reference>
<keyword evidence="1" id="KW-0472">Membrane</keyword>
<reference evidence="2" key="1">
    <citation type="journal article" date="2013" name="Genetics">
        <title>The draft genome and transcriptome of Panagrellus redivivus are shaped by the harsh demands of a free-living lifestyle.</title>
        <authorList>
            <person name="Srinivasan J."/>
            <person name="Dillman A.R."/>
            <person name="Macchietto M.G."/>
            <person name="Heikkinen L."/>
            <person name="Lakso M."/>
            <person name="Fracchia K.M."/>
            <person name="Antoshechkin I."/>
            <person name="Mortazavi A."/>
            <person name="Wong G."/>
            <person name="Sternberg P.W."/>
        </authorList>
    </citation>
    <scope>NUCLEOTIDE SEQUENCE [LARGE SCALE GENOMIC DNA]</scope>
    <source>
        <strain evidence="2">MT8872</strain>
    </source>
</reference>
<name>A0A7E4W2Z0_PANRE</name>
<organism evidence="2 3">
    <name type="scientific">Panagrellus redivivus</name>
    <name type="common">Microworm</name>
    <dbReference type="NCBI Taxonomy" id="6233"/>
    <lineage>
        <taxon>Eukaryota</taxon>
        <taxon>Metazoa</taxon>
        <taxon>Ecdysozoa</taxon>
        <taxon>Nematoda</taxon>
        <taxon>Chromadorea</taxon>
        <taxon>Rhabditida</taxon>
        <taxon>Tylenchina</taxon>
        <taxon>Panagrolaimomorpha</taxon>
        <taxon>Panagrolaimoidea</taxon>
        <taxon>Panagrolaimidae</taxon>
        <taxon>Panagrellus</taxon>
    </lineage>
</organism>
<protein>
    <submittedName>
        <fullName evidence="3">7TM_GPCR_Srx domain-containing protein</fullName>
    </submittedName>
</protein>
<feature type="transmembrane region" description="Helical" evidence="1">
    <location>
        <begin position="50"/>
        <end position="67"/>
    </location>
</feature>
<dbReference type="WBParaSite" id="Pan_g6165.t1">
    <property type="protein sequence ID" value="Pan_g6165.t1"/>
    <property type="gene ID" value="Pan_g6165"/>
</dbReference>
<keyword evidence="1" id="KW-1133">Transmembrane helix</keyword>
<proteinExistence type="predicted"/>
<dbReference type="Proteomes" id="UP000492821">
    <property type="component" value="Unassembled WGS sequence"/>
</dbReference>
<feature type="transmembrane region" description="Helical" evidence="1">
    <location>
        <begin position="79"/>
        <end position="101"/>
    </location>
</feature>
<keyword evidence="2" id="KW-1185">Reference proteome</keyword>
<evidence type="ECO:0000256" key="1">
    <source>
        <dbReference type="SAM" id="Phobius"/>
    </source>
</evidence>
<keyword evidence="1" id="KW-0812">Transmembrane</keyword>
<accession>A0A7E4W2Z0</accession>